<sequence length="1067" mass="119792">MFYKVKKNREEKLLKIKMGGIILAFMLFLLVFFSYRADAVEEKKNPATTDSAGFSDVTEHEGASIYDSFGQYVSGRKVPPETPVNVIKYRKQENHHIKKDITFNGNQIDDPHISIGNVMYFFASTKKQVENDKQTGPVGAIFKLKNVGVDSQGRKVVLCINSGAPLAVKVSVATGALHIFNLTEDVPTGADESYRIWFEYEDGKKITEKDSLFLLVGSLTGDNRIDEKPDEINEMSRMMFASLENNVSFNKDHYYLTYSDIKREYLSTIFFNGYTLDVQPVKDDRPFNLTMSQNETLKIGIRNYSSLGNPMDNFQGMLSLFGHGQITIMTIPTPPPFITSTKNDSGEMIAKLHAEQEIPLQDGENKYPDTVKLTIKLPKNILQSKVDVTKFTAAIGDYVVTNAIEFDHDKGSGVITATITGNYLKNFAAITPKQNLVIEGDLPLDTSQDDLLNSKTDNNYLEIKGTKIKNNQTAKENTNSMFVKIKGPTADTKTINVLRGTHTSELNPEDYVTNLKGFNEKDVVRVLGFREDKTFEVGDKSIDIHLISQNTGVESYVTCKVNVEDALVSPPEYEDEKPTMGYYAPKIKQKFDFSDTLDDLSVMMISPEYVDVSEDDFNLFGRTKDGTTNISLEKDLDYKVLIDSDSIAHVEFTRDAINKFKQGYVYIKQQSPLNKKNPRIVDSMIKKDSSKNMAVFKFKAQAYNKATLGKYKSESPKKSHDIYTNYIINLSGNPKKDKKVKKDAEVGKPEDYIDNLSKPDFLFDKILLSFEKGSNAPDFSSIGLKTFNIIISSVSFGFETKVPVTVEVVKDIVPDVDPIKVKVSQVYANNESQCIYSDLSNKTEVKTIEADAEPGINLQEILDTLLESEKDFKLNGYEGYESIPKTVVDSAYFKLVVNDKEVSSPIIPKDVVSDDKVELRILYTGQTKLKDVPSFLSYGEQQIPKNTKDVVFTLRDSNKNKLTILDTELVEDNKWDLSVNMPNGFNNEKGNPFKGNIVYVDQNNKRYPISKTNQVIEEKQGTDLKHSIPLNPGEGRGLVVQAEPNGEIGDYKGEINWSLVSGPKATK</sequence>
<comment type="caution">
    <text evidence="1">The sequence shown here is derived from an EMBL/GenBank/DDBJ whole genome shotgun (WGS) entry which is preliminary data.</text>
</comment>
<proteinExistence type="predicted"/>
<evidence type="ECO:0008006" key="3">
    <source>
        <dbReference type="Google" id="ProtNLM"/>
    </source>
</evidence>
<evidence type="ECO:0000313" key="1">
    <source>
        <dbReference type="EMBL" id="RST97159.1"/>
    </source>
</evidence>
<gene>
    <name evidence="1" type="ORF">CBF37_10280</name>
</gene>
<dbReference type="AlphaFoldDB" id="A0A429ZTZ8"/>
<accession>A0A429ZTZ8</accession>
<keyword evidence="2" id="KW-1185">Reference proteome</keyword>
<evidence type="ECO:0000313" key="2">
    <source>
        <dbReference type="Proteomes" id="UP000287857"/>
    </source>
</evidence>
<organism evidence="1 2">
    <name type="scientific">Vagococcus vulneris</name>
    <dbReference type="NCBI Taxonomy" id="1977869"/>
    <lineage>
        <taxon>Bacteria</taxon>
        <taxon>Bacillati</taxon>
        <taxon>Bacillota</taxon>
        <taxon>Bacilli</taxon>
        <taxon>Lactobacillales</taxon>
        <taxon>Enterococcaceae</taxon>
        <taxon>Vagococcus</taxon>
    </lineage>
</organism>
<name>A0A429ZTZ8_9ENTE</name>
<reference evidence="1 2" key="1">
    <citation type="submission" date="2017-05" db="EMBL/GenBank/DDBJ databases">
        <title>Vagococcus spp. assemblies.</title>
        <authorList>
            <person name="Gulvik C.A."/>
        </authorList>
    </citation>
    <scope>NUCLEOTIDE SEQUENCE [LARGE SCALE GENOMIC DNA]</scope>
    <source>
        <strain evidence="1 2">SS1995</strain>
    </source>
</reference>
<protein>
    <recommendedName>
        <fullName evidence="3">WxL domain-containing protein</fullName>
    </recommendedName>
</protein>
<dbReference type="EMBL" id="NGJS01000019">
    <property type="protein sequence ID" value="RST97159.1"/>
    <property type="molecule type" value="Genomic_DNA"/>
</dbReference>
<dbReference type="Proteomes" id="UP000287857">
    <property type="component" value="Unassembled WGS sequence"/>
</dbReference>